<reference evidence="11" key="1">
    <citation type="submission" date="2025-08" db="UniProtKB">
        <authorList>
            <consortium name="Ensembl"/>
        </authorList>
    </citation>
    <scope>IDENTIFICATION</scope>
</reference>
<evidence type="ECO:0000256" key="6">
    <source>
        <dbReference type="ARBA" id="ARBA00022729"/>
    </source>
</evidence>
<keyword evidence="7" id="KW-0391">Immunity</keyword>
<dbReference type="PANTHER" id="PTHR45828:SF9">
    <property type="entry name" value="CELL WALL INTEGRITY AND STRESS RESPONSE COMPONENT 4-LIKE-RELATED"/>
    <property type="match status" value="1"/>
</dbReference>
<evidence type="ECO:0000313" key="11">
    <source>
        <dbReference type="Ensembl" id="ENSOMEP00000025658.1"/>
    </source>
</evidence>
<evidence type="ECO:0000256" key="4">
    <source>
        <dbReference type="ARBA" id="ARBA00022529"/>
    </source>
</evidence>
<dbReference type="CDD" id="cd08544">
    <property type="entry name" value="Reeler"/>
    <property type="match status" value="1"/>
</dbReference>
<dbReference type="STRING" id="30732.ENSOMEP00000025658"/>
<dbReference type="Proteomes" id="UP000261560">
    <property type="component" value="Unplaced"/>
</dbReference>
<name>A0A3B3D6D2_ORYME</name>
<comment type="subcellular location">
    <subcellularLocation>
        <location evidence="1">Secreted</location>
    </subcellularLocation>
</comment>
<dbReference type="GO" id="GO:0045087">
    <property type="term" value="P:innate immune response"/>
    <property type="evidence" value="ECO:0007669"/>
    <property type="project" value="UniProtKB-KW"/>
</dbReference>
<protein>
    <recommendedName>
        <fullName evidence="10">Reelin domain-containing protein</fullName>
    </recommendedName>
</protein>
<feature type="transmembrane region" description="Helical" evidence="9">
    <location>
        <begin position="223"/>
        <end position="241"/>
    </location>
</feature>
<reference evidence="11" key="2">
    <citation type="submission" date="2025-09" db="UniProtKB">
        <authorList>
            <consortium name="Ensembl"/>
        </authorList>
    </citation>
    <scope>IDENTIFICATION</scope>
</reference>
<dbReference type="InterPro" id="IPR042307">
    <property type="entry name" value="Reeler_sf"/>
</dbReference>
<organism evidence="11 12">
    <name type="scientific">Oryzias melastigma</name>
    <name type="common">Marine medaka</name>
    <dbReference type="NCBI Taxonomy" id="30732"/>
    <lineage>
        <taxon>Eukaryota</taxon>
        <taxon>Metazoa</taxon>
        <taxon>Chordata</taxon>
        <taxon>Craniata</taxon>
        <taxon>Vertebrata</taxon>
        <taxon>Euteleostomi</taxon>
        <taxon>Actinopterygii</taxon>
        <taxon>Neopterygii</taxon>
        <taxon>Teleostei</taxon>
        <taxon>Neoteleostei</taxon>
        <taxon>Acanthomorphata</taxon>
        <taxon>Ovalentaria</taxon>
        <taxon>Atherinomorphae</taxon>
        <taxon>Beloniformes</taxon>
        <taxon>Adrianichthyidae</taxon>
        <taxon>Oryziinae</taxon>
        <taxon>Oryzias</taxon>
    </lineage>
</organism>
<evidence type="ECO:0000256" key="1">
    <source>
        <dbReference type="ARBA" id="ARBA00004613"/>
    </source>
</evidence>
<dbReference type="Pfam" id="PF02014">
    <property type="entry name" value="Reeler"/>
    <property type="match status" value="1"/>
</dbReference>
<keyword evidence="12" id="KW-1185">Reference proteome</keyword>
<evidence type="ECO:0000259" key="10">
    <source>
        <dbReference type="PROSITE" id="PS51019"/>
    </source>
</evidence>
<dbReference type="PROSITE" id="PS51019">
    <property type="entry name" value="REELIN"/>
    <property type="match status" value="1"/>
</dbReference>
<evidence type="ECO:0000256" key="9">
    <source>
        <dbReference type="SAM" id="Phobius"/>
    </source>
</evidence>
<evidence type="ECO:0000256" key="7">
    <source>
        <dbReference type="ARBA" id="ARBA00022859"/>
    </source>
</evidence>
<dbReference type="GeneTree" id="ENSGT00940000164178"/>
<dbReference type="AlphaFoldDB" id="A0A3B3D6D2"/>
<dbReference type="GO" id="GO:0005576">
    <property type="term" value="C:extracellular region"/>
    <property type="evidence" value="ECO:0007669"/>
    <property type="project" value="UniProtKB-SubCell"/>
</dbReference>
<evidence type="ECO:0000256" key="2">
    <source>
        <dbReference type="ARBA" id="ARBA00008501"/>
    </source>
</evidence>
<evidence type="ECO:0000256" key="8">
    <source>
        <dbReference type="ARBA" id="ARBA00023022"/>
    </source>
</evidence>
<evidence type="ECO:0000256" key="3">
    <source>
        <dbReference type="ARBA" id="ARBA00022525"/>
    </source>
</evidence>
<sequence>YIFYILFKLIVSKAHGFSGGRFPQSCGSLLPQHEKDSAPISPETTDPPFSVTFESSWRPGDPVTVVLSSNESTFRGFMLDAQISSKPGTSPAGQFVILDSERTQLLDCYDLKASAVSQTNNQRKTQVKVNWTAEGEERDVVFRYVPLPKLTTTIKPSSPEPTTTTDVTQTTKAKEDIDNGHLKVNSIPSFVLILSLLIYYIFLSLPQKVPILLMFLESIVEEIKMVFKILMFLTIYSVTLCKRSSFPVNDGSLFSFCVLAGNFQYSDIFI</sequence>
<keyword evidence="8" id="KW-0044">Antibiotic</keyword>
<dbReference type="GO" id="GO:0042742">
    <property type="term" value="P:defense response to bacterium"/>
    <property type="evidence" value="ECO:0007669"/>
    <property type="project" value="UniProtKB-KW"/>
</dbReference>
<keyword evidence="9" id="KW-1133">Transmembrane helix</keyword>
<dbReference type="Gene3D" id="2.60.40.4060">
    <property type="entry name" value="Reeler domain"/>
    <property type="match status" value="1"/>
</dbReference>
<keyword evidence="5" id="KW-0399">Innate immunity</keyword>
<dbReference type="GO" id="GO:0016020">
    <property type="term" value="C:membrane"/>
    <property type="evidence" value="ECO:0007669"/>
    <property type="project" value="TreeGrafter"/>
</dbReference>
<keyword evidence="3" id="KW-0964">Secreted</keyword>
<feature type="transmembrane region" description="Helical" evidence="9">
    <location>
        <begin position="184"/>
        <end position="203"/>
    </location>
</feature>
<proteinExistence type="inferred from homology"/>
<dbReference type="PaxDb" id="30732-ENSOMEP00000025658"/>
<dbReference type="PANTHER" id="PTHR45828">
    <property type="entry name" value="CYTOCHROME B561/FERRIC REDUCTASE TRANSMEMBRANE"/>
    <property type="match status" value="1"/>
</dbReference>
<evidence type="ECO:0000313" key="12">
    <source>
        <dbReference type="Proteomes" id="UP000261560"/>
    </source>
</evidence>
<accession>A0A3B3D6D2</accession>
<keyword evidence="4" id="KW-0929">Antimicrobial</keyword>
<dbReference type="InterPro" id="IPR002861">
    <property type="entry name" value="Reeler_dom"/>
</dbReference>
<keyword evidence="6" id="KW-0732">Signal</keyword>
<evidence type="ECO:0000256" key="5">
    <source>
        <dbReference type="ARBA" id="ARBA00022588"/>
    </source>
</evidence>
<dbReference type="Ensembl" id="ENSOMET00000006574.1">
    <property type="protein sequence ID" value="ENSOMEP00000025658.1"/>
    <property type="gene ID" value="ENSOMEG00000007019.1"/>
</dbReference>
<comment type="similarity">
    <text evidence="2">Belongs to the insect defense protein family.</text>
</comment>
<feature type="domain" description="Reelin" evidence="10">
    <location>
        <begin position="11"/>
        <end position="180"/>
    </location>
</feature>
<dbReference type="InterPro" id="IPR051237">
    <property type="entry name" value="Ferric-chelate_Red/DefProt"/>
</dbReference>
<keyword evidence="9" id="KW-0812">Transmembrane</keyword>
<keyword evidence="9" id="KW-0472">Membrane</keyword>